<accession>A0A815PTY5</accession>
<feature type="compositionally biased region" description="Basic and acidic residues" evidence="1">
    <location>
        <begin position="1"/>
        <end position="12"/>
    </location>
</feature>
<reference evidence="2" key="1">
    <citation type="submission" date="2021-02" db="EMBL/GenBank/DDBJ databases">
        <authorList>
            <person name="Nowell W R."/>
        </authorList>
    </citation>
    <scope>NUCLEOTIDE SEQUENCE</scope>
</reference>
<gene>
    <name evidence="2" type="ORF">ZHD862_LOCUS35366</name>
</gene>
<organism evidence="2 3">
    <name type="scientific">Rotaria sordida</name>
    <dbReference type="NCBI Taxonomy" id="392033"/>
    <lineage>
        <taxon>Eukaryota</taxon>
        <taxon>Metazoa</taxon>
        <taxon>Spiralia</taxon>
        <taxon>Gnathifera</taxon>
        <taxon>Rotifera</taxon>
        <taxon>Eurotatoria</taxon>
        <taxon>Bdelloidea</taxon>
        <taxon>Philodinida</taxon>
        <taxon>Philodinidae</taxon>
        <taxon>Rotaria</taxon>
    </lineage>
</organism>
<evidence type="ECO:0000313" key="3">
    <source>
        <dbReference type="Proteomes" id="UP000663864"/>
    </source>
</evidence>
<evidence type="ECO:0000313" key="2">
    <source>
        <dbReference type="EMBL" id="CAF1453256.1"/>
    </source>
</evidence>
<feature type="compositionally biased region" description="Acidic residues" evidence="1">
    <location>
        <begin position="58"/>
        <end position="67"/>
    </location>
</feature>
<dbReference type="EMBL" id="CAJNOT010005027">
    <property type="protein sequence ID" value="CAF1453256.1"/>
    <property type="molecule type" value="Genomic_DNA"/>
</dbReference>
<feature type="compositionally biased region" description="Basic and acidic residues" evidence="1">
    <location>
        <begin position="68"/>
        <end position="85"/>
    </location>
</feature>
<protein>
    <submittedName>
        <fullName evidence="2">Uncharacterized protein</fullName>
    </submittedName>
</protein>
<dbReference type="AlphaFoldDB" id="A0A815PTY5"/>
<sequence>MSDIEEQGKSIEELNASAPKSKSHWRARCRQVLAHIRKVLQKNGRCIRRSRRHSATDLTDEVDQETDPNDRSSVKIEPIESRSEPIESVNEQASTPTHITPVVQINSPTGAQLVML</sequence>
<dbReference type="Proteomes" id="UP000663864">
    <property type="component" value="Unassembled WGS sequence"/>
</dbReference>
<comment type="caution">
    <text evidence="2">The sequence shown here is derived from an EMBL/GenBank/DDBJ whole genome shotgun (WGS) entry which is preliminary data.</text>
</comment>
<name>A0A815PTY5_9BILA</name>
<feature type="region of interest" description="Disordered" evidence="1">
    <location>
        <begin position="1"/>
        <end position="24"/>
    </location>
</feature>
<proteinExistence type="predicted"/>
<feature type="region of interest" description="Disordered" evidence="1">
    <location>
        <begin position="47"/>
        <end position="100"/>
    </location>
</feature>
<feature type="compositionally biased region" description="Polar residues" evidence="1">
    <location>
        <begin position="89"/>
        <end position="100"/>
    </location>
</feature>
<evidence type="ECO:0000256" key="1">
    <source>
        <dbReference type="SAM" id="MobiDB-lite"/>
    </source>
</evidence>